<dbReference type="PANTHER" id="PTHR30336">
    <property type="entry name" value="INNER MEMBRANE PROTEIN, PROBABLE PERMEASE"/>
    <property type="match status" value="1"/>
</dbReference>
<dbReference type="AlphaFoldDB" id="A0A921IUN2"/>
<proteinExistence type="predicted"/>
<feature type="transmembrane region" description="Helical" evidence="1">
    <location>
        <begin position="61"/>
        <end position="84"/>
    </location>
</feature>
<dbReference type="RefSeq" id="WP_273188682.1">
    <property type="nucleotide sequence ID" value="NZ_DYUZ01000007.1"/>
</dbReference>
<dbReference type="GO" id="GO:0000270">
    <property type="term" value="P:peptidoglycan metabolic process"/>
    <property type="evidence" value="ECO:0007669"/>
    <property type="project" value="TreeGrafter"/>
</dbReference>
<dbReference type="Proteomes" id="UP000753256">
    <property type="component" value="Unassembled WGS sequence"/>
</dbReference>
<protein>
    <submittedName>
        <fullName evidence="3">YdcF family protein</fullName>
    </submittedName>
</protein>
<reference evidence="3" key="2">
    <citation type="submission" date="2021-09" db="EMBL/GenBank/DDBJ databases">
        <authorList>
            <person name="Gilroy R."/>
        </authorList>
    </citation>
    <scope>NUCLEOTIDE SEQUENCE</scope>
    <source>
        <strain evidence="3">ChiHjej13B12-9602</strain>
    </source>
</reference>
<dbReference type="PANTHER" id="PTHR30336:SF4">
    <property type="entry name" value="ENVELOPE BIOGENESIS FACTOR ELYC"/>
    <property type="match status" value="1"/>
</dbReference>
<dbReference type="GO" id="GO:0043164">
    <property type="term" value="P:Gram-negative-bacterium-type cell wall biogenesis"/>
    <property type="evidence" value="ECO:0007669"/>
    <property type="project" value="TreeGrafter"/>
</dbReference>
<dbReference type="InterPro" id="IPR003848">
    <property type="entry name" value="DUF218"/>
</dbReference>
<evidence type="ECO:0000256" key="1">
    <source>
        <dbReference type="SAM" id="Phobius"/>
    </source>
</evidence>
<accession>A0A921IUN2</accession>
<dbReference type="InterPro" id="IPR051599">
    <property type="entry name" value="Cell_Envelope_Assoc"/>
</dbReference>
<dbReference type="Pfam" id="PF02698">
    <property type="entry name" value="DUF218"/>
    <property type="match status" value="1"/>
</dbReference>
<gene>
    <name evidence="3" type="ORF">K8V70_01330</name>
</gene>
<evidence type="ECO:0000259" key="2">
    <source>
        <dbReference type="Pfam" id="PF02698"/>
    </source>
</evidence>
<comment type="caution">
    <text evidence="3">The sequence shown here is derived from an EMBL/GenBank/DDBJ whole genome shotgun (WGS) entry which is preliminary data.</text>
</comment>
<reference evidence="3" key="1">
    <citation type="journal article" date="2021" name="PeerJ">
        <title>Extensive microbial diversity within the chicken gut microbiome revealed by metagenomics and culture.</title>
        <authorList>
            <person name="Gilroy R."/>
            <person name="Ravi A."/>
            <person name="Getino M."/>
            <person name="Pursley I."/>
            <person name="Horton D.L."/>
            <person name="Alikhan N.F."/>
            <person name="Baker D."/>
            <person name="Gharbi K."/>
            <person name="Hall N."/>
            <person name="Watson M."/>
            <person name="Adriaenssens E.M."/>
            <person name="Foster-Nyarko E."/>
            <person name="Jarju S."/>
            <person name="Secka A."/>
            <person name="Antonio M."/>
            <person name="Oren A."/>
            <person name="Chaudhuri R.R."/>
            <person name="La Ragione R."/>
            <person name="Hildebrand F."/>
            <person name="Pallen M.J."/>
        </authorList>
    </citation>
    <scope>NUCLEOTIDE SEQUENCE</scope>
    <source>
        <strain evidence="3">ChiHjej13B12-9602</strain>
    </source>
</reference>
<evidence type="ECO:0000313" key="4">
    <source>
        <dbReference type="Proteomes" id="UP000753256"/>
    </source>
</evidence>
<keyword evidence="1" id="KW-0812">Transmembrane</keyword>
<sequence length="245" mass="25789">MESLTLALGFACLAYGIAIFRPREDSSCHVPWIAAGAVLGGTSGACMIWPRVAVMQLLTGLLGGAAVIGACAIAAASVLIMAAAKDAPPANLCYLVVLGAHVHQNGTPSRALRQRLETARAYLAENPSTVAVVSGGQGADETCTEASAMASWLIAHGIDAERILDEDKSTTTAENIRYALDLMDANEPVGIVTNDFHIWRALRIARRQGLRNACGVPAPSTRLYLPNNLARECFATVKNMLAGTM</sequence>
<dbReference type="GO" id="GO:0005886">
    <property type="term" value="C:plasma membrane"/>
    <property type="evidence" value="ECO:0007669"/>
    <property type="project" value="TreeGrafter"/>
</dbReference>
<dbReference type="Gene3D" id="3.40.50.620">
    <property type="entry name" value="HUPs"/>
    <property type="match status" value="1"/>
</dbReference>
<feature type="domain" description="DUF218" evidence="2">
    <location>
        <begin position="94"/>
        <end position="228"/>
    </location>
</feature>
<dbReference type="InterPro" id="IPR014729">
    <property type="entry name" value="Rossmann-like_a/b/a_fold"/>
</dbReference>
<dbReference type="CDD" id="cd06259">
    <property type="entry name" value="YdcF-like"/>
    <property type="match status" value="1"/>
</dbReference>
<evidence type="ECO:0000313" key="3">
    <source>
        <dbReference type="EMBL" id="HJG36495.1"/>
    </source>
</evidence>
<keyword evidence="1" id="KW-1133">Transmembrane helix</keyword>
<feature type="transmembrane region" description="Helical" evidence="1">
    <location>
        <begin position="32"/>
        <end position="49"/>
    </location>
</feature>
<name>A0A921IUN2_9ACTN</name>
<dbReference type="EMBL" id="DYUZ01000007">
    <property type="protein sequence ID" value="HJG36495.1"/>
    <property type="molecule type" value="Genomic_DNA"/>
</dbReference>
<keyword evidence="1" id="KW-0472">Membrane</keyword>
<organism evidence="3 4">
    <name type="scientific">Enorma phocaeensis</name>
    <dbReference type="NCBI Taxonomy" id="1871019"/>
    <lineage>
        <taxon>Bacteria</taxon>
        <taxon>Bacillati</taxon>
        <taxon>Actinomycetota</taxon>
        <taxon>Coriobacteriia</taxon>
        <taxon>Coriobacteriales</taxon>
        <taxon>Coriobacteriaceae</taxon>
        <taxon>Enorma</taxon>
    </lineage>
</organism>